<evidence type="ECO:0000256" key="9">
    <source>
        <dbReference type="ARBA" id="ARBA00022801"/>
    </source>
</evidence>
<evidence type="ECO:0000313" key="20">
    <source>
        <dbReference type="Proteomes" id="UP000183376"/>
    </source>
</evidence>
<comment type="catalytic activity">
    <reaction evidence="1">
        <text>Release of an N-terminal amino acid, Xaa-|-Yaa- from a peptide, amide or arylamide. Xaa is preferably Ala, but may be most amino acids including Pro (slow action). When a terminal hydrophobic residue is followed by a prolyl residue, the two may be released as an intact Xaa-Pro dipeptide.</text>
        <dbReference type="EC" id="3.4.11.2"/>
    </reaction>
</comment>
<feature type="binding site" evidence="15">
    <location>
        <position position="341"/>
    </location>
    <ligand>
        <name>Zn(2+)</name>
        <dbReference type="ChEBI" id="CHEBI:29105"/>
        <note>catalytic</note>
    </ligand>
</feature>
<evidence type="ECO:0000259" key="17">
    <source>
        <dbReference type="Pfam" id="PF01433"/>
    </source>
</evidence>
<evidence type="ECO:0000256" key="8">
    <source>
        <dbReference type="ARBA" id="ARBA00022723"/>
    </source>
</evidence>
<accession>A0A1G9TTI2</accession>
<feature type="binding site" evidence="15">
    <location>
        <position position="364"/>
    </location>
    <ligand>
        <name>Zn(2+)</name>
        <dbReference type="ChEBI" id="CHEBI:29105"/>
        <note>catalytic</note>
    </ligand>
</feature>
<dbReference type="InterPro" id="IPR042097">
    <property type="entry name" value="Aminopeptidase_N-like_N_sf"/>
</dbReference>
<evidence type="ECO:0000256" key="6">
    <source>
        <dbReference type="ARBA" id="ARBA00022490"/>
    </source>
</evidence>
<dbReference type="InterPro" id="IPR027268">
    <property type="entry name" value="Peptidase_M4/M1_CTD_sf"/>
</dbReference>
<sequence length="489" mass="53837">MDMHGNGCSRRRFLAAAAALPVMGLVACDSGGGPVPSSGPVVSGTSQAALPSVGGSTSADSYYPSHGNGGYRVSHYALDLHYTPDTGVLVASALITATASQPLSGFSLDLHELDVTEVRVADVPAGFARDKRKLYVRLVRPLAAEERFEVLVRYSGRPGPVRMPWGERTGWERSRDRVVVASQPLGGPSWFPCNDHPSDKAGYRIDVTVPESYQVAANGVLAGTRRESGMTTWSYSHPGPMASYLATVNIGRFTFADQAGSRVPLRNAYPPGAAEEFAHDFGRQPEIMNLFERLFGPYPFEVYGAVIVDSDLQAPLETQTFSLFGVDQLDGKRGKERYVAHELAHQWFGNSVTVADWQHIWLNEGFATYAEWLWSEHSGGRSADDHAARTWSTLSRSAKGIRIGDPGQRNMFDDRVYVRGALTLHALRRTVGDDAFFDVLRSWSQDHRGRNVTTDRFVAHAERRTRSALRPLFQSWLFTEGLPDLPPPR</sequence>
<dbReference type="Gene3D" id="1.10.390.10">
    <property type="entry name" value="Neutral Protease Domain 2"/>
    <property type="match status" value="1"/>
</dbReference>
<evidence type="ECO:0000256" key="1">
    <source>
        <dbReference type="ARBA" id="ARBA00000098"/>
    </source>
</evidence>
<name>A0A1G9TTI2_ALLAB</name>
<evidence type="ECO:0000256" key="15">
    <source>
        <dbReference type="PIRSR" id="PIRSR634015-3"/>
    </source>
</evidence>
<evidence type="ECO:0000256" key="3">
    <source>
        <dbReference type="ARBA" id="ARBA00010136"/>
    </source>
</evidence>
<dbReference type="Pfam" id="PF17900">
    <property type="entry name" value="Peptidase_M1_N"/>
    <property type="match status" value="1"/>
</dbReference>
<dbReference type="STRING" id="211114.SAMN04489726_1985"/>
<dbReference type="RefSeq" id="WP_231950704.1">
    <property type="nucleotide sequence ID" value="NZ_JOEF01000029.1"/>
</dbReference>
<evidence type="ECO:0000256" key="14">
    <source>
        <dbReference type="PIRSR" id="PIRSR634015-1"/>
    </source>
</evidence>
<evidence type="ECO:0000256" key="12">
    <source>
        <dbReference type="ARBA" id="ARBA00029811"/>
    </source>
</evidence>
<dbReference type="GO" id="GO:0016285">
    <property type="term" value="F:alanyl aminopeptidase activity"/>
    <property type="evidence" value="ECO:0007669"/>
    <property type="project" value="UniProtKB-EC"/>
</dbReference>
<dbReference type="EC" id="3.4.11.2" evidence="4"/>
<dbReference type="GO" id="GO:0008237">
    <property type="term" value="F:metallopeptidase activity"/>
    <property type="evidence" value="ECO:0007669"/>
    <property type="project" value="UniProtKB-KW"/>
</dbReference>
<evidence type="ECO:0000256" key="2">
    <source>
        <dbReference type="ARBA" id="ARBA00004496"/>
    </source>
</evidence>
<dbReference type="AlphaFoldDB" id="A0A1G9TTI2"/>
<evidence type="ECO:0000256" key="16">
    <source>
        <dbReference type="SAM" id="SignalP"/>
    </source>
</evidence>
<evidence type="ECO:0000259" key="18">
    <source>
        <dbReference type="Pfam" id="PF17900"/>
    </source>
</evidence>
<comment type="similarity">
    <text evidence="3">Belongs to the peptidase M1 family.</text>
</comment>
<feature type="active site" description="Proton acceptor" evidence="14">
    <location>
        <position position="342"/>
    </location>
</feature>
<keyword evidence="7" id="KW-0645">Protease</keyword>
<feature type="chain" id="PRO_5038682770" description="Aminopeptidase N" evidence="16">
    <location>
        <begin position="28"/>
        <end position="489"/>
    </location>
</feature>
<organism evidence="19 20">
    <name type="scientific">Allokutzneria albata</name>
    <name type="common">Kibdelosporangium albatum</name>
    <dbReference type="NCBI Taxonomy" id="211114"/>
    <lineage>
        <taxon>Bacteria</taxon>
        <taxon>Bacillati</taxon>
        <taxon>Actinomycetota</taxon>
        <taxon>Actinomycetes</taxon>
        <taxon>Pseudonocardiales</taxon>
        <taxon>Pseudonocardiaceae</taxon>
        <taxon>Allokutzneria</taxon>
    </lineage>
</organism>
<dbReference type="PRINTS" id="PR00756">
    <property type="entry name" value="ALADIPTASE"/>
</dbReference>
<dbReference type="eggNOG" id="COG0308">
    <property type="taxonomic scope" value="Bacteria"/>
</dbReference>
<feature type="domain" description="Aminopeptidase N-like N-terminal" evidence="18">
    <location>
        <begin position="74"/>
        <end position="245"/>
    </location>
</feature>
<keyword evidence="6" id="KW-0963">Cytoplasm</keyword>
<keyword evidence="16" id="KW-0732">Signal</keyword>
<dbReference type="Gene3D" id="2.60.40.1730">
    <property type="entry name" value="tricorn interacting facor f3 domain"/>
    <property type="match status" value="1"/>
</dbReference>
<dbReference type="GO" id="GO:0005737">
    <property type="term" value="C:cytoplasm"/>
    <property type="evidence" value="ECO:0007669"/>
    <property type="project" value="UniProtKB-SubCell"/>
</dbReference>
<feature type="binding site" evidence="15">
    <location>
        <position position="345"/>
    </location>
    <ligand>
        <name>Zn(2+)</name>
        <dbReference type="ChEBI" id="CHEBI:29105"/>
        <note>catalytic</note>
    </ligand>
</feature>
<keyword evidence="11" id="KW-0482">Metalloprotease</keyword>
<dbReference type="SUPFAM" id="SSF63737">
    <property type="entry name" value="Leukotriene A4 hydrolase N-terminal domain"/>
    <property type="match status" value="1"/>
</dbReference>
<dbReference type="EMBL" id="LT629701">
    <property type="protein sequence ID" value="SDM50942.1"/>
    <property type="molecule type" value="Genomic_DNA"/>
</dbReference>
<comment type="cofactor">
    <cofactor evidence="15">
        <name>Zn(2+)</name>
        <dbReference type="ChEBI" id="CHEBI:29105"/>
    </cofactor>
    <text evidence="15">Binds 1 zinc ion per subunit.</text>
</comment>
<evidence type="ECO:0000256" key="7">
    <source>
        <dbReference type="ARBA" id="ARBA00022670"/>
    </source>
</evidence>
<comment type="subcellular location">
    <subcellularLocation>
        <location evidence="2">Cytoplasm</location>
    </subcellularLocation>
</comment>
<evidence type="ECO:0000256" key="10">
    <source>
        <dbReference type="ARBA" id="ARBA00022833"/>
    </source>
</evidence>
<evidence type="ECO:0000313" key="19">
    <source>
        <dbReference type="EMBL" id="SDM50942.1"/>
    </source>
</evidence>
<gene>
    <name evidence="19" type="ORF">SAMN04489726_1985</name>
</gene>
<evidence type="ECO:0000256" key="11">
    <source>
        <dbReference type="ARBA" id="ARBA00023049"/>
    </source>
</evidence>
<dbReference type="GO" id="GO:0008270">
    <property type="term" value="F:zinc ion binding"/>
    <property type="evidence" value="ECO:0007669"/>
    <property type="project" value="InterPro"/>
</dbReference>
<evidence type="ECO:0000256" key="4">
    <source>
        <dbReference type="ARBA" id="ARBA00012564"/>
    </source>
</evidence>
<dbReference type="InterPro" id="IPR034015">
    <property type="entry name" value="M1_LTA4H"/>
</dbReference>
<dbReference type="GO" id="GO:0006508">
    <property type="term" value="P:proteolysis"/>
    <property type="evidence" value="ECO:0007669"/>
    <property type="project" value="UniProtKB-KW"/>
</dbReference>
<dbReference type="Proteomes" id="UP000183376">
    <property type="component" value="Chromosome I"/>
</dbReference>
<dbReference type="PANTHER" id="PTHR45726">
    <property type="entry name" value="LEUKOTRIENE A-4 HYDROLASE"/>
    <property type="match status" value="1"/>
</dbReference>
<feature type="domain" description="Peptidase M1 membrane alanine aminopeptidase" evidence="17">
    <location>
        <begin position="297"/>
        <end position="476"/>
    </location>
</feature>
<proteinExistence type="inferred from homology"/>
<dbReference type="SUPFAM" id="SSF55486">
    <property type="entry name" value="Metalloproteases ('zincins'), catalytic domain"/>
    <property type="match status" value="1"/>
</dbReference>
<feature type="active site" description="Proton donor" evidence="14">
    <location>
        <position position="417"/>
    </location>
</feature>
<dbReference type="Pfam" id="PF01433">
    <property type="entry name" value="Peptidase_M1"/>
    <property type="match status" value="1"/>
</dbReference>
<reference evidence="19 20" key="1">
    <citation type="submission" date="2016-10" db="EMBL/GenBank/DDBJ databases">
        <authorList>
            <person name="de Groot N.N."/>
        </authorList>
    </citation>
    <scope>NUCLEOTIDE SEQUENCE [LARGE SCALE GENOMIC DNA]</scope>
    <source>
        <strain evidence="19 20">DSM 44149</strain>
    </source>
</reference>
<keyword evidence="20" id="KW-1185">Reference proteome</keyword>
<dbReference type="CDD" id="cd09603">
    <property type="entry name" value="M1_APN_like"/>
    <property type="match status" value="1"/>
</dbReference>
<evidence type="ECO:0000256" key="5">
    <source>
        <dbReference type="ARBA" id="ARBA00015611"/>
    </source>
</evidence>
<keyword evidence="10 15" id="KW-0862">Zinc</keyword>
<keyword evidence="9" id="KW-0378">Hydrolase</keyword>
<dbReference type="PANTHER" id="PTHR45726:SF3">
    <property type="entry name" value="LEUKOTRIENE A-4 HYDROLASE"/>
    <property type="match status" value="1"/>
</dbReference>
<dbReference type="InterPro" id="IPR001930">
    <property type="entry name" value="Peptidase_M1"/>
</dbReference>
<keyword evidence="8 15" id="KW-0479">Metal-binding</keyword>
<protein>
    <recommendedName>
        <fullName evidence="5">Aminopeptidase N</fullName>
        <ecNumber evidence="4">3.4.11.2</ecNumber>
    </recommendedName>
    <alternativeName>
        <fullName evidence="12">Alanine aminopeptidase</fullName>
    </alternativeName>
    <alternativeName>
        <fullName evidence="13">Lysyl aminopeptidase</fullName>
    </alternativeName>
</protein>
<dbReference type="InterPro" id="IPR014782">
    <property type="entry name" value="Peptidase_M1_dom"/>
</dbReference>
<feature type="signal peptide" evidence="16">
    <location>
        <begin position="1"/>
        <end position="27"/>
    </location>
</feature>
<evidence type="ECO:0000256" key="13">
    <source>
        <dbReference type="ARBA" id="ARBA00031533"/>
    </source>
</evidence>
<dbReference type="InterPro" id="IPR045357">
    <property type="entry name" value="Aminopeptidase_N-like_N"/>
</dbReference>